<reference evidence="1" key="1">
    <citation type="submission" date="2021-06" db="EMBL/GenBank/DDBJ databases">
        <authorList>
            <person name="Kallberg Y."/>
            <person name="Tangrot J."/>
            <person name="Rosling A."/>
        </authorList>
    </citation>
    <scope>NUCLEOTIDE SEQUENCE</scope>
    <source>
        <strain evidence="1">IL203A</strain>
    </source>
</reference>
<proteinExistence type="predicted"/>
<evidence type="ECO:0000313" key="2">
    <source>
        <dbReference type="Proteomes" id="UP000789702"/>
    </source>
</evidence>
<evidence type="ECO:0000313" key="1">
    <source>
        <dbReference type="EMBL" id="CAG8523044.1"/>
    </source>
</evidence>
<comment type="caution">
    <text evidence="1">The sequence shown here is derived from an EMBL/GenBank/DDBJ whole genome shotgun (WGS) entry which is preliminary data.</text>
</comment>
<protein>
    <submittedName>
        <fullName evidence="1">14461_t:CDS:1</fullName>
    </submittedName>
</protein>
<organism evidence="1 2">
    <name type="scientific">Dentiscutata heterogama</name>
    <dbReference type="NCBI Taxonomy" id="1316150"/>
    <lineage>
        <taxon>Eukaryota</taxon>
        <taxon>Fungi</taxon>
        <taxon>Fungi incertae sedis</taxon>
        <taxon>Mucoromycota</taxon>
        <taxon>Glomeromycotina</taxon>
        <taxon>Glomeromycetes</taxon>
        <taxon>Diversisporales</taxon>
        <taxon>Gigasporaceae</taxon>
        <taxon>Dentiscutata</taxon>
    </lineage>
</organism>
<accession>A0ACA9LEV7</accession>
<dbReference type="EMBL" id="CAJVPU010003778">
    <property type="protein sequence ID" value="CAG8523044.1"/>
    <property type="molecule type" value="Genomic_DNA"/>
</dbReference>
<name>A0ACA9LEV7_9GLOM</name>
<dbReference type="Proteomes" id="UP000789702">
    <property type="component" value="Unassembled WGS sequence"/>
</dbReference>
<keyword evidence="2" id="KW-1185">Reference proteome</keyword>
<gene>
    <name evidence="1" type="ORF">DHETER_LOCUS4011</name>
</gene>
<sequence length="185" mass="21525">ISQFSEILLDSTNHINSHPHQLIFGWSESEWWDVNLFDWHINDGDINLKLQAGGFNLDVLKAARNPGFYDPWSPTRDITLANKNYFGLYSAKLDWTLLCGFEVINRWIGNDDYSASDHKYMMVEIKFDGLDKISNSSTKNSWKLKRDNWKKELHGTENVNLGKWVKILGIGISVSIFIFNTFHRR</sequence>
<feature type="non-terminal residue" evidence="1">
    <location>
        <position position="1"/>
    </location>
</feature>